<comment type="caution">
    <text evidence="7">The sequence shown here is derived from an EMBL/GenBank/DDBJ whole genome shotgun (WGS) entry which is preliminary data.</text>
</comment>
<protein>
    <submittedName>
        <fullName evidence="7">LysE family translocator</fullName>
    </submittedName>
</protein>
<organism evidence="7 8">
    <name type="scientific">Govanella unica</name>
    <dbReference type="NCBI Taxonomy" id="2975056"/>
    <lineage>
        <taxon>Bacteria</taxon>
        <taxon>Pseudomonadati</taxon>
        <taxon>Pseudomonadota</taxon>
        <taxon>Alphaproteobacteria</taxon>
        <taxon>Emcibacterales</taxon>
        <taxon>Govanellaceae</taxon>
        <taxon>Govanella</taxon>
    </lineage>
</organism>
<dbReference type="PANTHER" id="PTHR30086:SF20">
    <property type="entry name" value="ARGININE EXPORTER PROTEIN ARGO-RELATED"/>
    <property type="match status" value="1"/>
</dbReference>
<feature type="transmembrane region" description="Helical" evidence="6">
    <location>
        <begin position="73"/>
        <end position="91"/>
    </location>
</feature>
<dbReference type="GO" id="GO:0005886">
    <property type="term" value="C:plasma membrane"/>
    <property type="evidence" value="ECO:0007669"/>
    <property type="project" value="UniProtKB-SubCell"/>
</dbReference>
<evidence type="ECO:0000256" key="4">
    <source>
        <dbReference type="ARBA" id="ARBA00022989"/>
    </source>
</evidence>
<gene>
    <name evidence="7" type="ORF">NYP16_04225</name>
</gene>
<evidence type="ECO:0000256" key="2">
    <source>
        <dbReference type="ARBA" id="ARBA00022475"/>
    </source>
</evidence>
<evidence type="ECO:0000256" key="5">
    <source>
        <dbReference type="ARBA" id="ARBA00023136"/>
    </source>
</evidence>
<dbReference type="RefSeq" id="WP_274942856.1">
    <property type="nucleotide sequence ID" value="NZ_JANWOI010000001.1"/>
</dbReference>
<evidence type="ECO:0000256" key="3">
    <source>
        <dbReference type="ARBA" id="ARBA00022692"/>
    </source>
</evidence>
<accession>A0A9X3TXH3</accession>
<evidence type="ECO:0000256" key="6">
    <source>
        <dbReference type="SAM" id="Phobius"/>
    </source>
</evidence>
<proteinExistence type="predicted"/>
<dbReference type="PANTHER" id="PTHR30086">
    <property type="entry name" value="ARGININE EXPORTER PROTEIN ARGO"/>
    <property type="match status" value="1"/>
</dbReference>
<feature type="transmembrane region" description="Helical" evidence="6">
    <location>
        <begin position="35"/>
        <end position="61"/>
    </location>
</feature>
<feature type="transmembrane region" description="Helical" evidence="6">
    <location>
        <begin position="146"/>
        <end position="165"/>
    </location>
</feature>
<evidence type="ECO:0000256" key="1">
    <source>
        <dbReference type="ARBA" id="ARBA00004651"/>
    </source>
</evidence>
<keyword evidence="8" id="KW-1185">Reference proteome</keyword>
<reference evidence="7" key="1">
    <citation type="submission" date="2022-08" db="EMBL/GenBank/DDBJ databases">
        <authorList>
            <person name="Vandamme P."/>
            <person name="Hettiarachchi A."/>
            <person name="Peeters C."/>
            <person name="Cnockaert M."/>
            <person name="Carlier A."/>
        </authorList>
    </citation>
    <scope>NUCLEOTIDE SEQUENCE</scope>
    <source>
        <strain evidence="7">LMG 31809</strain>
    </source>
</reference>
<dbReference type="Proteomes" id="UP001141619">
    <property type="component" value="Unassembled WGS sequence"/>
</dbReference>
<comment type="subcellular location">
    <subcellularLocation>
        <location evidence="1">Cell membrane</location>
        <topology evidence="1">Multi-pass membrane protein</topology>
    </subcellularLocation>
</comment>
<sequence>MDFWFLVAGIAIGLAVAAPIGPVNIICIQKTIRNGFWGAFVVGLGAAVGDTIFGAMAAFGLTTIQSVLVQFESWLAVIGCLVLVGMGVLAWRSHPHLTQSVQTPRDIAHAALATFVLTITNPITALGFVALFTSAGLTRDASSGDAATIVLGVFLGSALWWLFICRVAHSIRERLSDSHLLRINRASAVLIWIFAALVPLKVFLA</sequence>
<evidence type="ECO:0000313" key="8">
    <source>
        <dbReference type="Proteomes" id="UP001141619"/>
    </source>
</evidence>
<evidence type="ECO:0000313" key="7">
    <source>
        <dbReference type="EMBL" id="MDA5193162.1"/>
    </source>
</evidence>
<name>A0A9X3TXH3_9PROT</name>
<feature type="transmembrane region" description="Helical" evidence="6">
    <location>
        <begin position="112"/>
        <end position="134"/>
    </location>
</feature>
<feature type="transmembrane region" description="Helical" evidence="6">
    <location>
        <begin position="186"/>
        <end position="204"/>
    </location>
</feature>
<keyword evidence="3 6" id="KW-0812">Transmembrane</keyword>
<dbReference type="InterPro" id="IPR001123">
    <property type="entry name" value="LeuE-type"/>
</dbReference>
<dbReference type="AlphaFoldDB" id="A0A9X3TXH3"/>
<dbReference type="EMBL" id="JANWOI010000001">
    <property type="protein sequence ID" value="MDA5193162.1"/>
    <property type="molecule type" value="Genomic_DNA"/>
</dbReference>
<keyword evidence="5 6" id="KW-0472">Membrane</keyword>
<feature type="transmembrane region" description="Helical" evidence="6">
    <location>
        <begin position="6"/>
        <end position="28"/>
    </location>
</feature>
<dbReference type="Pfam" id="PF01810">
    <property type="entry name" value="LysE"/>
    <property type="match status" value="1"/>
</dbReference>
<dbReference type="GO" id="GO:0015171">
    <property type="term" value="F:amino acid transmembrane transporter activity"/>
    <property type="evidence" value="ECO:0007669"/>
    <property type="project" value="TreeGrafter"/>
</dbReference>
<reference evidence="7" key="2">
    <citation type="journal article" date="2023" name="Syst. Appl. Microbiol.">
        <title>Govania unica gen. nov., sp. nov., a rare biosphere bacterium that represents a novel family in the class Alphaproteobacteria.</title>
        <authorList>
            <person name="Vandamme P."/>
            <person name="Peeters C."/>
            <person name="Hettiarachchi A."/>
            <person name="Cnockaert M."/>
            <person name="Carlier A."/>
        </authorList>
    </citation>
    <scope>NUCLEOTIDE SEQUENCE</scope>
    <source>
        <strain evidence="7">LMG 31809</strain>
    </source>
</reference>
<keyword evidence="2" id="KW-1003">Cell membrane</keyword>
<keyword evidence="4 6" id="KW-1133">Transmembrane helix</keyword>